<dbReference type="Proteomes" id="UP000051012">
    <property type="component" value="Unassembled WGS sequence"/>
</dbReference>
<dbReference type="InterPro" id="IPR001845">
    <property type="entry name" value="HTH_ArsR_DNA-bd_dom"/>
</dbReference>
<proteinExistence type="predicted"/>
<dbReference type="InterPro" id="IPR036388">
    <property type="entry name" value="WH-like_DNA-bd_sf"/>
</dbReference>
<dbReference type="InterPro" id="IPR051081">
    <property type="entry name" value="HTH_MetalResp_TranReg"/>
</dbReference>
<evidence type="ECO:0000313" key="6">
    <source>
        <dbReference type="Proteomes" id="UP000051012"/>
    </source>
</evidence>
<evidence type="ECO:0000256" key="2">
    <source>
        <dbReference type="ARBA" id="ARBA00023125"/>
    </source>
</evidence>
<dbReference type="EMBL" id="LJNI01000036">
    <property type="protein sequence ID" value="KPJ73310.1"/>
    <property type="molecule type" value="Genomic_DNA"/>
</dbReference>
<dbReference type="PROSITE" id="PS50987">
    <property type="entry name" value="HTH_ARSR_2"/>
    <property type="match status" value="1"/>
</dbReference>
<keyword evidence="2" id="KW-0238">DNA-binding</keyword>
<accession>A0A0S7YEZ7</accession>
<protein>
    <recommendedName>
        <fullName evidence="4">HTH arsR-type domain-containing protein</fullName>
    </recommendedName>
</protein>
<keyword evidence="3" id="KW-0804">Transcription</keyword>
<evidence type="ECO:0000313" key="5">
    <source>
        <dbReference type="EMBL" id="KPJ73310.1"/>
    </source>
</evidence>
<name>A0A0S7YEZ7_UNCT6</name>
<dbReference type="InterPro" id="IPR011991">
    <property type="entry name" value="ArsR-like_HTH"/>
</dbReference>
<dbReference type="GO" id="GO:0003700">
    <property type="term" value="F:DNA-binding transcription factor activity"/>
    <property type="evidence" value="ECO:0007669"/>
    <property type="project" value="InterPro"/>
</dbReference>
<dbReference type="AlphaFoldDB" id="A0A0S7YEZ7"/>
<gene>
    <name evidence="5" type="ORF">AMJ52_03920</name>
</gene>
<comment type="caution">
    <text evidence="5">The sequence shown here is derived from an EMBL/GenBank/DDBJ whole genome shotgun (WGS) entry which is preliminary data.</text>
</comment>
<dbReference type="SMART" id="SM00418">
    <property type="entry name" value="HTH_ARSR"/>
    <property type="match status" value="1"/>
</dbReference>
<dbReference type="InterPro" id="IPR036390">
    <property type="entry name" value="WH_DNA-bd_sf"/>
</dbReference>
<feature type="domain" description="HTH arsR-type" evidence="4">
    <location>
        <begin position="4"/>
        <end position="98"/>
    </location>
</feature>
<reference evidence="5 6" key="1">
    <citation type="journal article" date="2015" name="Microbiome">
        <title>Genomic resolution of linkages in carbon, nitrogen, and sulfur cycling among widespread estuary sediment bacteria.</title>
        <authorList>
            <person name="Baker B.J."/>
            <person name="Lazar C.S."/>
            <person name="Teske A.P."/>
            <person name="Dick G.J."/>
        </authorList>
    </citation>
    <scope>NUCLEOTIDE SEQUENCE [LARGE SCALE GENOMIC DNA]</scope>
    <source>
        <strain evidence="5">DG_78</strain>
    </source>
</reference>
<dbReference type="Pfam" id="PF01022">
    <property type="entry name" value="HTH_5"/>
    <property type="match status" value="1"/>
</dbReference>
<sequence length="102" mass="11950">MIRKVPELYYRSSRICRILGNPTAYQILKILKRGENKPSNLAQELKLSLPTVSIALRSLRQLDLVRYENLKVGKTYSIKDETIITIMDKIELLVKRIKSREY</sequence>
<dbReference type="GO" id="GO:0003677">
    <property type="term" value="F:DNA binding"/>
    <property type="evidence" value="ECO:0007669"/>
    <property type="project" value="UniProtKB-KW"/>
</dbReference>
<dbReference type="Gene3D" id="1.10.10.10">
    <property type="entry name" value="Winged helix-like DNA-binding domain superfamily/Winged helix DNA-binding domain"/>
    <property type="match status" value="1"/>
</dbReference>
<dbReference type="SUPFAM" id="SSF46785">
    <property type="entry name" value="Winged helix' DNA-binding domain"/>
    <property type="match status" value="1"/>
</dbReference>
<keyword evidence="1" id="KW-0805">Transcription regulation</keyword>
<organism evidence="5 6">
    <name type="scientific">candidate division TA06 bacterium DG_78</name>
    <dbReference type="NCBI Taxonomy" id="1703772"/>
    <lineage>
        <taxon>Bacteria</taxon>
        <taxon>Bacteria division TA06</taxon>
    </lineage>
</organism>
<dbReference type="PANTHER" id="PTHR33154">
    <property type="entry name" value="TRANSCRIPTIONAL REGULATOR, ARSR FAMILY"/>
    <property type="match status" value="1"/>
</dbReference>
<dbReference type="PANTHER" id="PTHR33154:SF33">
    <property type="entry name" value="TRANSCRIPTIONAL REPRESSOR SDPR"/>
    <property type="match status" value="1"/>
</dbReference>
<evidence type="ECO:0000259" key="4">
    <source>
        <dbReference type="PROSITE" id="PS50987"/>
    </source>
</evidence>
<dbReference type="CDD" id="cd00090">
    <property type="entry name" value="HTH_ARSR"/>
    <property type="match status" value="1"/>
</dbReference>
<evidence type="ECO:0000256" key="1">
    <source>
        <dbReference type="ARBA" id="ARBA00023015"/>
    </source>
</evidence>
<evidence type="ECO:0000256" key="3">
    <source>
        <dbReference type="ARBA" id="ARBA00023163"/>
    </source>
</evidence>